<feature type="compositionally biased region" description="Polar residues" evidence="1">
    <location>
        <begin position="269"/>
        <end position="278"/>
    </location>
</feature>
<name>A0A9P4NID9_9PEZI</name>
<feature type="region of interest" description="Disordered" evidence="1">
    <location>
        <begin position="128"/>
        <end position="204"/>
    </location>
</feature>
<feature type="region of interest" description="Disordered" evidence="1">
    <location>
        <begin position="1"/>
        <end position="73"/>
    </location>
</feature>
<evidence type="ECO:0000313" key="3">
    <source>
        <dbReference type="Proteomes" id="UP000800235"/>
    </source>
</evidence>
<comment type="caution">
    <text evidence="2">The sequence shown here is derived from an EMBL/GenBank/DDBJ whole genome shotgun (WGS) entry which is preliminary data.</text>
</comment>
<proteinExistence type="predicted"/>
<accession>A0A9P4NID9</accession>
<gene>
    <name evidence="2" type="ORF">EJ08DRAFT_737720</name>
</gene>
<dbReference type="EMBL" id="MU007087">
    <property type="protein sequence ID" value="KAF2422844.1"/>
    <property type="molecule type" value="Genomic_DNA"/>
</dbReference>
<reference evidence="2" key="1">
    <citation type="journal article" date="2020" name="Stud. Mycol.">
        <title>101 Dothideomycetes genomes: a test case for predicting lifestyles and emergence of pathogens.</title>
        <authorList>
            <person name="Haridas S."/>
            <person name="Albert R."/>
            <person name="Binder M."/>
            <person name="Bloem J."/>
            <person name="Labutti K."/>
            <person name="Salamov A."/>
            <person name="Andreopoulos B."/>
            <person name="Baker S."/>
            <person name="Barry K."/>
            <person name="Bills G."/>
            <person name="Bluhm B."/>
            <person name="Cannon C."/>
            <person name="Castanera R."/>
            <person name="Culley D."/>
            <person name="Daum C."/>
            <person name="Ezra D."/>
            <person name="Gonzalez J."/>
            <person name="Henrissat B."/>
            <person name="Kuo A."/>
            <person name="Liang C."/>
            <person name="Lipzen A."/>
            <person name="Lutzoni F."/>
            <person name="Magnuson J."/>
            <person name="Mondo S."/>
            <person name="Nolan M."/>
            <person name="Ohm R."/>
            <person name="Pangilinan J."/>
            <person name="Park H.-J."/>
            <person name="Ramirez L."/>
            <person name="Alfaro M."/>
            <person name="Sun H."/>
            <person name="Tritt A."/>
            <person name="Yoshinaga Y."/>
            <person name="Zwiers L.-H."/>
            <person name="Turgeon B."/>
            <person name="Goodwin S."/>
            <person name="Spatafora J."/>
            <person name="Crous P."/>
            <person name="Grigoriev I."/>
        </authorList>
    </citation>
    <scope>NUCLEOTIDE SEQUENCE</scope>
    <source>
        <strain evidence="2">CBS 130266</strain>
    </source>
</reference>
<organism evidence="2 3">
    <name type="scientific">Tothia fuscella</name>
    <dbReference type="NCBI Taxonomy" id="1048955"/>
    <lineage>
        <taxon>Eukaryota</taxon>
        <taxon>Fungi</taxon>
        <taxon>Dikarya</taxon>
        <taxon>Ascomycota</taxon>
        <taxon>Pezizomycotina</taxon>
        <taxon>Dothideomycetes</taxon>
        <taxon>Pleosporomycetidae</taxon>
        <taxon>Venturiales</taxon>
        <taxon>Cylindrosympodiaceae</taxon>
        <taxon>Tothia</taxon>
    </lineage>
</organism>
<dbReference type="OrthoDB" id="5345625at2759"/>
<feature type="compositionally biased region" description="Polar residues" evidence="1">
    <location>
        <begin position="37"/>
        <end position="71"/>
    </location>
</feature>
<feature type="compositionally biased region" description="Basic and acidic residues" evidence="1">
    <location>
        <begin position="320"/>
        <end position="344"/>
    </location>
</feature>
<feature type="compositionally biased region" description="Polar residues" evidence="1">
    <location>
        <begin position="189"/>
        <end position="200"/>
    </location>
</feature>
<evidence type="ECO:0000313" key="2">
    <source>
        <dbReference type="EMBL" id="KAF2422844.1"/>
    </source>
</evidence>
<feature type="region of interest" description="Disordered" evidence="1">
    <location>
        <begin position="232"/>
        <end position="278"/>
    </location>
</feature>
<protein>
    <submittedName>
        <fullName evidence="2">Uncharacterized protein</fullName>
    </submittedName>
</protein>
<dbReference type="AlphaFoldDB" id="A0A9P4NID9"/>
<dbReference type="Proteomes" id="UP000800235">
    <property type="component" value="Unassembled WGS sequence"/>
</dbReference>
<feature type="compositionally biased region" description="Polar residues" evidence="1">
    <location>
        <begin position="170"/>
        <end position="179"/>
    </location>
</feature>
<feature type="region of interest" description="Disordered" evidence="1">
    <location>
        <begin position="305"/>
        <end position="365"/>
    </location>
</feature>
<feature type="compositionally biased region" description="Acidic residues" evidence="1">
    <location>
        <begin position="141"/>
        <end position="156"/>
    </location>
</feature>
<keyword evidence="3" id="KW-1185">Reference proteome</keyword>
<sequence length="365" mass="39823">MATPRAISHHMGDNAASRPLSTSPSKPSPRRILGDLSPNTQTTPRQPNFVATGTKTTTPYGSPLKQQQSVTPAEIHARDENFGHSPFMSSRKRAFDLMDGSEERGHTTQRAPIRPMDLSNNHVHFPAGLASPPTITIMELPDNDEFSTDEDEDEEAPGSSTEEPQDEITESSQMTSFSNFIDYDGGNASEKSSPPSSVTHTRPPVTSHIELLKLRLRMAMYRVNTNQTTVPFPNLALPPPKKKHRPAVPVFQRDPSTSPAREVAEDSPTRPTFHTQNITMSLGGPIGKLLPTPFLAPTAYSSRTIETGSVPLSPPTRGSPGKEEFRTPMSRRIGDLMESPEKDSLTSSAVKGRAASGLLELMRAR</sequence>
<evidence type="ECO:0000256" key="1">
    <source>
        <dbReference type="SAM" id="MobiDB-lite"/>
    </source>
</evidence>